<reference evidence="5" key="1">
    <citation type="journal article" date="2014" name="Int. J. Syst. Evol. Microbiol.">
        <title>Complete genome sequence of Corynebacterium casei LMG S-19264T (=DSM 44701T), isolated from a smear-ripened cheese.</title>
        <authorList>
            <consortium name="US DOE Joint Genome Institute (JGI-PGF)"/>
            <person name="Walter F."/>
            <person name="Albersmeier A."/>
            <person name="Kalinowski J."/>
            <person name="Ruckert C."/>
        </authorList>
    </citation>
    <scope>NUCLEOTIDE SEQUENCE</scope>
    <source>
        <strain evidence="5">CGMCC 1.15448</strain>
    </source>
</reference>
<dbReference type="PANTHER" id="PTHR37690">
    <property type="entry name" value="CHORISMATE DEHYDRATASE"/>
    <property type="match status" value="1"/>
</dbReference>
<dbReference type="InterPro" id="IPR030868">
    <property type="entry name" value="MqnA"/>
</dbReference>
<comment type="similarity">
    <text evidence="4">Belongs to the MqnA/MqnD family. MqnA subfamily.</text>
</comment>
<evidence type="ECO:0000256" key="1">
    <source>
        <dbReference type="ARBA" id="ARBA00004863"/>
    </source>
</evidence>
<accession>A0A8J2U8V5</accession>
<dbReference type="Gene3D" id="3.40.190.10">
    <property type="entry name" value="Periplasmic binding protein-like II"/>
    <property type="match status" value="2"/>
</dbReference>
<comment type="pathway">
    <text evidence="1 4">Quinol/quinone metabolism; menaquinone biosynthesis.</text>
</comment>
<keyword evidence="6" id="KW-1185">Reference proteome</keyword>
<organism evidence="5 6">
    <name type="scientific">Puia dinghuensis</name>
    <dbReference type="NCBI Taxonomy" id="1792502"/>
    <lineage>
        <taxon>Bacteria</taxon>
        <taxon>Pseudomonadati</taxon>
        <taxon>Bacteroidota</taxon>
        <taxon>Chitinophagia</taxon>
        <taxon>Chitinophagales</taxon>
        <taxon>Chitinophagaceae</taxon>
        <taxon>Puia</taxon>
    </lineage>
</organism>
<comment type="catalytic activity">
    <reaction evidence="4">
        <text>chorismate = 3-[(1-carboxyvinyl)-oxy]benzoate + H2O</text>
        <dbReference type="Rhea" id="RHEA:40051"/>
        <dbReference type="ChEBI" id="CHEBI:15377"/>
        <dbReference type="ChEBI" id="CHEBI:29748"/>
        <dbReference type="ChEBI" id="CHEBI:76981"/>
        <dbReference type="EC" id="4.2.1.151"/>
    </reaction>
</comment>
<dbReference type="InterPro" id="IPR003773">
    <property type="entry name" value="Menaquinone_biosynth"/>
</dbReference>
<evidence type="ECO:0000313" key="5">
    <source>
        <dbReference type="EMBL" id="GGA86362.1"/>
    </source>
</evidence>
<evidence type="ECO:0000256" key="2">
    <source>
        <dbReference type="ARBA" id="ARBA00022428"/>
    </source>
</evidence>
<evidence type="ECO:0000256" key="4">
    <source>
        <dbReference type="HAMAP-Rule" id="MF_00995"/>
    </source>
</evidence>
<dbReference type="AlphaFoldDB" id="A0A8J2U8V5"/>
<dbReference type="EC" id="4.2.1.151" evidence="4"/>
<evidence type="ECO:0000256" key="3">
    <source>
        <dbReference type="ARBA" id="ARBA00023239"/>
    </source>
</evidence>
<dbReference type="GO" id="GO:0009234">
    <property type="term" value="P:menaquinone biosynthetic process"/>
    <property type="evidence" value="ECO:0007669"/>
    <property type="project" value="UniProtKB-UniRule"/>
</dbReference>
<comment type="function">
    <text evidence="4">Catalyzes the dehydration of chorismate into 3-[(1-carboxyvinyl)oxy]benzoate, a step in the biosynthesis of menaquinone (MK, vitamin K2).</text>
</comment>
<gene>
    <name evidence="4 5" type="primary">mqnA</name>
    <name evidence="5" type="ORF">GCM10011511_06760</name>
</gene>
<dbReference type="Proteomes" id="UP000607559">
    <property type="component" value="Unassembled WGS sequence"/>
</dbReference>
<dbReference type="PANTHER" id="PTHR37690:SF1">
    <property type="entry name" value="CHORISMATE DEHYDRATASE"/>
    <property type="match status" value="1"/>
</dbReference>
<sequence length="242" mass="27667">MLYGIERASVAKDIELIIDYPSRIATMLLNDEIDMGLVPVAIIPQMQEYYINGDWCIGSNGNVASVCLFCETPIEKVERVLLDYQSRTSVQLARVLLKEYWKISPELVDGGKDFRDHIKGATAGVVIGDRALEQRHRSPYIYDLAEAWKALTGLPFVFAAWISNKRLDADFIKAFDEANRQGVLHLDEVVAANPYPYFSLHDYFTKHLDYRLDAAKRKGLQLFLQYLEEIQLDLSPILNRHV</sequence>
<dbReference type="EMBL" id="BMJC01000001">
    <property type="protein sequence ID" value="GGA86362.1"/>
    <property type="molecule type" value="Genomic_DNA"/>
</dbReference>
<reference evidence="5" key="2">
    <citation type="submission" date="2020-09" db="EMBL/GenBank/DDBJ databases">
        <authorList>
            <person name="Sun Q."/>
            <person name="Zhou Y."/>
        </authorList>
    </citation>
    <scope>NUCLEOTIDE SEQUENCE</scope>
    <source>
        <strain evidence="5">CGMCC 1.15448</strain>
    </source>
</reference>
<protein>
    <recommendedName>
        <fullName evidence="4">Chorismate dehydratase</fullName>
        <ecNumber evidence="4">4.2.1.151</ecNumber>
    </recommendedName>
    <alternativeName>
        <fullName evidence="4">Menaquinone biosynthetic enzyme MqnA</fullName>
    </alternativeName>
</protein>
<dbReference type="CDD" id="cd13634">
    <property type="entry name" value="PBP2_Sco4506"/>
    <property type="match status" value="1"/>
</dbReference>
<dbReference type="GO" id="GO:0016836">
    <property type="term" value="F:hydro-lyase activity"/>
    <property type="evidence" value="ECO:0007669"/>
    <property type="project" value="UniProtKB-UniRule"/>
</dbReference>
<keyword evidence="2 4" id="KW-0474">Menaquinone biosynthesis</keyword>
<dbReference type="Pfam" id="PF02621">
    <property type="entry name" value="VitK2_biosynth"/>
    <property type="match status" value="1"/>
</dbReference>
<name>A0A8J2U8V5_9BACT</name>
<evidence type="ECO:0000313" key="6">
    <source>
        <dbReference type="Proteomes" id="UP000607559"/>
    </source>
</evidence>
<comment type="caution">
    <text evidence="5">The sequence shown here is derived from an EMBL/GenBank/DDBJ whole genome shotgun (WGS) entry which is preliminary data.</text>
</comment>
<keyword evidence="3 4" id="KW-0456">Lyase</keyword>
<proteinExistence type="inferred from homology"/>
<dbReference type="HAMAP" id="MF_00995">
    <property type="entry name" value="MqnA"/>
    <property type="match status" value="1"/>
</dbReference>
<dbReference type="UniPathway" id="UPA00079"/>
<dbReference type="SUPFAM" id="SSF53850">
    <property type="entry name" value="Periplasmic binding protein-like II"/>
    <property type="match status" value="1"/>
</dbReference>